<evidence type="ECO:0008006" key="3">
    <source>
        <dbReference type="Google" id="ProtNLM"/>
    </source>
</evidence>
<name>M7MFZ0_9FLAO</name>
<proteinExistence type="predicted"/>
<comment type="caution">
    <text evidence="1">The sequence shown here is derived from an EMBL/GenBank/DDBJ whole genome shotgun (WGS) entry which is preliminary data.</text>
</comment>
<dbReference type="Gene3D" id="3.30.420.250">
    <property type="match status" value="1"/>
</dbReference>
<dbReference type="CDD" id="cd24013">
    <property type="entry name" value="ASKHA_ATPase_BT3980-like"/>
    <property type="match status" value="1"/>
</dbReference>
<dbReference type="eggNOG" id="ENOG5030DYA">
    <property type="taxonomic scope" value="Bacteria"/>
</dbReference>
<organism evidence="1 2">
    <name type="scientific">Xanthomarina gelatinilytica</name>
    <dbReference type="NCBI Taxonomy" id="1137281"/>
    <lineage>
        <taxon>Bacteria</taxon>
        <taxon>Pseudomonadati</taxon>
        <taxon>Bacteroidota</taxon>
        <taxon>Flavobacteriia</taxon>
        <taxon>Flavobacteriales</taxon>
        <taxon>Flavobacteriaceae</taxon>
        <taxon>Xanthomarina</taxon>
    </lineage>
</organism>
<dbReference type="Gene3D" id="3.30.420.260">
    <property type="match status" value="1"/>
</dbReference>
<dbReference type="InterPro" id="IPR024213">
    <property type="entry name" value="DUF3822"/>
</dbReference>
<evidence type="ECO:0000313" key="2">
    <source>
        <dbReference type="Proteomes" id="UP000012024"/>
    </source>
</evidence>
<dbReference type="PATRIC" id="fig|1137281.3.peg.1588"/>
<dbReference type="AlphaFoldDB" id="M7MFZ0"/>
<dbReference type="Pfam" id="PF12864">
    <property type="entry name" value="DUF3822"/>
    <property type="match status" value="1"/>
</dbReference>
<accession>M7MFZ0</accession>
<sequence length="258" mass="30419">MSIQVSLNGLSFCILNTDKKTISYLKHFEKDKKLSPFEALDFLKHLFNTETALQSTFNKVHVIYVNELATIVPKPLFDEAHLADYLKFNSKILKSDFIAFDTLEINDSVSVYVPYVNINNYIYDTFGAFTYSHFSSILIDKILQIEKHEEDAKLYINVSKDHFEIVVTNKGKLILYNTFDYSTKEDFIYYILFTIEQLKLNPETIKLMLLGDIEKDSNLYKMLYKYIRHIHFGKRLDTYHYIHKPKSNYSDFVLIQSF</sequence>
<gene>
    <name evidence="1" type="ORF">D778_00154</name>
</gene>
<dbReference type="EMBL" id="ANLA01000010">
    <property type="protein sequence ID" value="EMQ95157.1"/>
    <property type="molecule type" value="Genomic_DNA"/>
</dbReference>
<dbReference type="Proteomes" id="UP000012024">
    <property type="component" value="Unassembled WGS sequence"/>
</dbReference>
<reference evidence="1 2" key="1">
    <citation type="submission" date="2012-12" db="EMBL/GenBank/DDBJ databases">
        <title>Genome assembly of Formosa sp. AK20.</title>
        <authorList>
            <person name="Kumar R."/>
            <person name="Khatri I."/>
            <person name="Vaidya B."/>
            <person name="Subramanian S."/>
            <person name="Pinnaka A."/>
        </authorList>
    </citation>
    <scope>NUCLEOTIDE SEQUENCE [LARGE SCALE GENOMIC DNA]</scope>
    <source>
        <strain evidence="1 2">AK20</strain>
    </source>
</reference>
<evidence type="ECO:0000313" key="1">
    <source>
        <dbReference type="EMBL" id="EMQ95157.1"/>
    </source>
</evidence>
<protein>
    <recommendedName>
        <fullName evidence="3">DUF3822 domain-containing protein</fullName>
    </recommendedName>
</protein>
<keyword evidence="2" id="KW-1185">Reference proteome</keyword>